<gene>
    <name evidence="1" type="ORF">EP51_43190</name>
</gene>
<dbReference type="EMBL" id="CP008949">
    <property type="protein sequence ID" value="AII10933.1"/>
    <property type="molecule type" value="Genomic_DNA"/>
</dbReference>
<reference evidence="1 2" key="1">
    <citation type="submission" date="2014-07" db="EMBL/GenBank/DDBJ databases">
        <title>Genome Sequence of Rhodococcus opacus Strain R7, a Biodegrader of Mono- and Polycyclic Aromatic Hydrocarbons.</title>
        <authorList>
            <person name="Di Gennaro P."/>
            <person name="Zampolli J."/>
            <person name="Presti I."/>
            <person name="Cappelletti M."/>
            <person name="D'Ursi P."/>
            <person name="Orro A."/>
            <person name="Mezzelani A."/>
            <person name="Milanesi L."/>
        </authorList>
    </citation>
    <scope>NUCLEOTIDE SEQUENCE [LARGE SCALE GENOMIC DNA]</scope>
    <source>
        <strain evidence="1 2">R7</strain>
        <plasmid evidence="1">pPDG2</plasmid>
    </source>
</reference>
<name>A0A076EZS8_RHOOP</name>
<organism evidence="1 2">
    <name type="scientific">Rhodococcus opacus</name>
    <name type="common">Nocardia opaca</name>
    <dbReference type="NCBI Taxonomy" id="37919"/>
    <lineage>
        <taxon>Bacteria</taxon>
        <taxon>Bacillati</taxon>
        <taxon>Actinomycetota</taxon>
        <taxon>Actinomycetes</taxon>
        <taxon>Mycobacteriales</taxon>
        <taxon>Nocardiaceae</taxon>
        <taxon>Rhodococcus</taxon>
    </lineage>
</organism>
<proteinExistence type="predicted"/>
<evidence type="ECO:0008006" key="3">
    <source>
        <dbReference type="Google" id="ProtNLM"/>
    </source>
</evidence>
<protein>
    <recommendedName>
        <fullName evidence="3">SnoaL-like domain-containing protein</fullName>
    </recommendedName>
</protein>
<dbReference type="Proteomes" id="UP000028488">
    <property type="component" value="Plasmid pPDG2"/>
</dbReference>
<sequence>MSKQDIASTISAQDEMLKTLTDPYHRQIIENYRRHAILEICGEWEGIFDADMTVENPLYYFNILGFDGVSAEGDQVKAVYKHLAETDTSVMLLDDERLMVSDWGLASEAIFNSYMRGRDVIERGLEGADPEGYYILRQHYAMIWPYDERGRLIGEHVYENKARRELIEIAPEDFVTLDEVKAVLMPLLRPLPKYDPATRYVAADH</sequence>
<geneLocation type="plasmid" evidence="1 2">
    <name>pPDG2</name>
</geneLocation>
<dbReference type="AlphaFoldDB" id="A0A076EZS8"/>
<accession>A0A076EZS8</accession>
<keyword evidence="1" id="KW-0614">Plasmid</keyword>
<evidence type="ECO:0000313" key="2">
    <source>
        <dbReference type="Proteomes" id="UP000028488"/>
    </source>
</evidence>
<dbReference type="RefSeq" id="WP_128643356.1">
    <property type="nucleotide sequence ID" value="NZ_CP008949.1"/>
</dbReference>
<evidence type="ECO:0000313" key="1">
    <source>
        <dbReference type="EMBL" id="AII10933.1"/>
    </source>
</evidence>